<evidence type="ECO:0000313" key="1">
    <source>
        <dbReference type="EMBL" id="MFI7261488.1"/>
    </source>
</evidence>
<sequence length="111" mass="11869">MTSGLADQIRAGTPDGPGEVRMHEALVCVRLRVSTPGSRLLDFLRAEPCAVQAWWIAADLDAMVRFAAPSRLLLQRAVADLGRRAGAEVVEVHSVLRPLDLSAPLTASRGA</sequence>
<name>A0ABW7ZF52_9ACTN</name>
<keyword evidence="2" id="KW-1185">Reference proteome</keyword>
<comment type="caution">
    <text evidence="1">The sequence shown here is derived from an EMBL/GenBank/DDBJ whole genome shotgun (WGS) entry which is preliminary data.</text>
</comment>
<proteinExistence type="predicted"/>
<evidence type="ECO:0008006" key="3">
    <source>
        <dbReference type="Google" id="ProtNLM"/>
    </source>
</evidence>
<protein>
    <recommendedName>
        <fullName evidence="3">Transcription regulator AsnC/Lrp ligand binding domain-containing protein</fullName>
    </recommendedName>
</protein>
<dbReference type="RefSeq" id="WP_396754179.1">
    <property type="nucleotide sequence ID" value="NZ_JBITLA010000002.1"/>
</dbReference>
<organism evidence="1 2">
    <name type="scientific">Micromonospora maritima</name>
    <dbReference type="NCBI Taxonomy" id="986711"/>
    <lineage>
        <taxon>Bacteria</taxon>
        <taxon>Bacillati</taxon>
        <taxon>Actinomycetota</taxon>
        <taxon>Actinomycetes</taxon>
        <taxon>Micromonosporales</taxon>
        <taxon>Micromonosporaceae</taxon>
        <taxon>Micromonospora</taxon>
    </lineage>
</organism>
<gene>
    <name evidence="1" type="ORF">ACIBP4_04150</name>
</gene>
<evidence type="ECO:0000313" key="2">
    <source>
        <dbReference type="Proteomes" id="UP001612812"/>
    </source>
</evidence>
<dbReference type="EMBL" id="JBITLE010000001">
    <property type="protein sequence ID" value="MFI7261488.1"/>
    <property type="molecule type" value="Genomic_DNA"/>
</dbReference>
<reference evidence="1 2" key="1">
    <citation type="submission" date="2024-10" db="EMBL/GenBank/DDBJ databases">
        <title>The Natural Products Discovery Center: Release of the First 8490 Sequenced Strains for Exploring Actinobacteria Biosynthetic Diversity.</title>
        <authorList>
            <person name="Kalkreuter E."/>
            <person name="Kautsar S.A."/>
            <person name="Yang D."/>
            <person name="Bader C.D."/>
            <person name="Teijaro C.N."/>
            <person name="Fluegel L."/>
            <person name="Davis C.M."/>
            <person name="Simpson J.R."/>
            <person name="Lauterbach L."/>
            <person name="Steele A.D."/>
            <person name="Gui C."/>
            <person name="Meng S."/>
            <person name="Li G."/>
            <person name="Viehrig K."/>
            <person name="Ye F."/>
            <person name="Su P."/>
            <person name="Kiefer A.F."/>
            <person name="Nichols A."/>
            <person name="Cepeda A.J."/>
            <person name="Yan W."/>
            <person name="Fan B."/>
            <person name="Jiang Y."/>
            <person name="Adhikari A."/>
            <person name="Zheng C.-J."/>
            <person name="Schuster L."/>
            <person name="Cowan T.M."/>
            <person name="Smanski M.J."/>
            <person name="Chevrette M.G."/>
            <person name="De Carvalho L.P.S."/>
            <person name="Shen B."/>
        </authorList>
    </citation>
    <scope>NUCLEOTIDE SEQUENCE [LARGE SCALE GENOMIC DNA]</scope>
    <source>
        <strain evidence="1 2">NPDC049845</strain>
    </source>
</reference>
<dbReference type="Proteomes" id="UP001612812">
    <property type="component" value="Unassembled WGS sequence"/>
</dbReference>
<accession>A0ABW7ZF52</accession>